<sequence length="39" mass="4710">MPHKFDPKRQRIKSRDVLHKLKDLFPEISPHRRTNTATD</sequence>
<name>A0A0A9BSU4_ARUDO</name>
<reference evidence="1" key="1">
    <citation type="submission" date="2014-09" db="EMBL/GenBank/DDBJ databases">
        <authorList>
            <person name="Magalhaes I.L.F."/>
            <person name="Oliveira U."/>
            <person name="Santos F.R."/>
            <person name="Vidigal T.H.D.A."/>
            <person name="Brescovit A.D."/>
            <person name="Santos A.J."/>
        </authorList>
    </citation>
    <scope>NUCLEOTIDE SEQUENCE</scope>
    <source>
        <tissue evidence="1">Shoot tissue taken approximately 20 cm above the soil surface</tissue>
    </source>
</reference>
<protein>
    <submittedName>
        <fullName evidence="1">Uncharacterized protein</fullName>
    </submittedName>
</protein>
<accession>A0A0A9BSU4</accession>
<evidence type="ECO:0000313" key="1">
    <source>
        <dbReference type="EMBL" id="JAD62347.1"/>
    </source>
</evidence>
<organism evidence="1">
    <name type="scientific">Arundo donax</name>
    <name type="common">Giant reed</name>
    <name type="synonym">Donax arundinaceus</name>
    <dbReference type="NCBI Taxonomy" id="35708"/>
    <lineage>
        <taxon>Eukaryota</taxon>
        <taxon>Viridiplantae</taxon>
        <taxon>Streptophyta</taxon>
        <taxon>Embryophyta</taxon>
        <taxon>Tracheophyta</taxon>
        <taxon>Spermatophyta</taxon>
        <taxon>Magnoliopsida</taxon>
        <taxon>Liliopsida</taxon>
        <taxon>Poales</taxon>
        <taxon>Poaceae</taxon>
        <taxon>PACMAD clade</taxon>
        <taxon>Arundinoideae</taxon>
        <taxon>Arundineae</taxon>
        <taxon>Arundo</taxon>
    </lineage>
</organism>
<reference evidence="1" key="2">
    <citation type="journal article" date="2015" name="Data Brief">
        <title>Shoot transcriptome of the giant reed, Arundo donax.</title>
        <authorList>
            <person name="Barrero R.A."/>
            <person name="Guerrero F.D."/>
            <person name="Moolhuijzen P."/>
            <person name="Goolsby J.A."/>
            <person name="Tidwell J."/>
            <person name="Bellgard S.E."/>
            <person name="Bellgard M.I."/>
        </authorList>
    </citation>
    <scope>NUCLEOTIDE SEQUENCE</scope>
    <source>
        <tissue evidence="1">Shoot tissue taken approximately 20 cm above the soil surface</tissue>
    </source>
</reference>
<dbReference type="AlphaFoldDB" id="A0A0A9BSU4"/>
<proteinExistence type="predicted"/>
<dbReference type="EMBL" id="GBRH01235548">
    <property type="protein sequence ID" value="JAD62347.1"/>
    <property type="molecule type" value="Transcribed_RNA"/>
</dbReference>